<dbReference type="AlphaFoldDB" id="G5IKD2"/>
<keyword evidence="2" id="KW-0808">Transferase</keyword>
<keyword evidence="4 6" id="KW-0573">Peptidoglycan synthesis</keyword>
<feature type="active site" description="Nucleophile" evidence="6">
    <location>
        <position position="219"/>
    </location>
</feature>
<dbReference type="PATRIC" id="fig|742737.3.peg.3945"/>
<organism evidence="10 11">
    <name type="scientific">Hungatella hathewayi WAL-18680</name>
    <dbReference type="NCBI Taxonomy" id="742737"/>
    <lineage>
        <taxon>Bacteria</taxon>
        <taxon>Bacillati</taxon>
        <taxon>Bacillota</taxon>
        <taxon>Clostridia</taxon>
        <taxon>Lachnospirales</taxon>
        <taxon>Lachnospiraceae</taxon>
        <taxon>Hungatella</taxon>
    </lineage>
</organism>
<feature type="compositionally biased region" description="Polar residues" evidence="7">
    <location>
        <begin position="44"/>
        <end position="53"/>
    </location>
</feature>
<evidence type="ECO:0000256" key="5">
    <source>
        <dbReference type="ARBA" id="ARBA00023316"/>
    </source>
</evidence>
<evidence type="ECO:0000256" key="6">
    <source>
        <dbReference type="PROSITE-ProRule" id="PRU01373"/>
    </source>
</evidence>
<evidence type="ECO:0000256" key="2">
    <source>
        <dbReference type="ARBA" id="ARBA00022679"/>
    </source>
</evidence>
<comment type="pathway">
    <text evidence="1 6">Cell wall biogenesis; peptidoglycan biosynthesis.</text>
</comment>
<dbReference type="InterPro" id="IPR005490">
    <property type="entry name" value="LD_TPept_cat_dom"/>
</dbReference>
<dbReference type="PANTHER" id="PTHR38589:SF1">
    <property type="entry name" value="BLR0621 PROTEIN"/>
    <property type="match status" value="1"/>
</dbReference>
<feature type="domain" description="L,D-TPase catalytic" evidence="9">
    <location>
        <begin position="76"/>
        <end position="243"/>
    </location>
</feature>
<keyword evidence="8" id="KW-0732">Signal</keyword>
<protein>
    <recommendedName>
        <fullName evidence="9">L,D-TPase catalytic domain-containing protein</fullName>
    </recommendedName>
</protein>
<feature type="active site" description="Proton donor/acceptor" evidence="6">
    <location>
        <position position="206"/>
    </location>
</feature>
<dbReference type="GO" id="GO:0071555">
    <property type="term" value="P:cell wall organization"/>
    <property type="evidence" value="ECO:0007669"/>
    <property type="project" value="UniProtKB-UniRule"/>
</dbReference>
<evidence type="ECO:0000256" key="7">
    <source>
        <dbReference type="SAM" id="MobiDB-lite"/>
    </source>
</evidence>
<accession>G5IKD2</accession>
<dbReference type="GO" id="GO:0009252">
    <property type="term" value="P:peptidoglycan biosynthetic process"/>
    <property type="evidence" value="ECO:0007669"/>
    <property type="project" value="UniProtKB-UniPathway"/>
</dbReference>
<keyword evidence="3 6" id="KW-0133">Cell shape</keyword>
<sequence length="247" mass="27082">MNFKNKRLPGKMALWLAACALIIAADIPAQAETSKTSLKGPGVEQTQETGTSDKNADTATADITQAIVVDENGGFHVTVSYYKKQTDGTWTQSFQVPGIYGRNGGTDNKQEGDGKTPYGTYSFTMAFGTKENPGSILPYHQIQETDFWIDDSNSAYYNKLVNIAETPRDWNSGEDMSRQGVSYHYGLALNYNEDCVPGKGSAIFLHCYTETNDSGSAGCIRIPEDNMKQLIQSVDANTRIMIRKAAE</sequence>
<evidence type="ECO:0000256" key="8">
    <source>
        <dbReference type="SAM" id="SignalP"/>
    </source>
</evidence>
<dbReference type="PANTHER" id="PTHR38589">
    <property type="entry name" value="BLR0621 PROTEIN"/>
    <property type="match status" value="1"/>
</dbReference>
<gene>
    <name evidence="10" type="ORF">HMPREF9473_03960</name>
</gene>
<comment type="caution">
    <text evidence="10">The sequence shown here is derived from an EMBL/GenBank/DDBJ whole genome shotgun (WGS) entry which is preliminary data.</text>
</comment>
<feature type="signal peptide" evidence="8">
    <location>
        <begin position="1"/>
        <end position="31"/>
    </location>
</feature>
<dbReference type="CDD" id="cd16913">
    <property type="entry name" value="YkuD_like"/>
    <property type="match status" value="1"/>
</dbReference>
<dbReference type="GO" id="GO:0016740">
    <property type="term" value="F:transferase activity"/>
    <property type="evidence" value="ECO:0007669"/>
    <property type="project" value="UniProtKB-KW"/>
</dbReference>
<dbReference type="InterPro" id="IPR038063">
    <property type="entry name" value="Transpep_catalytic_dom"/>
</dbReference>
<dbReference type="SUPFAM" id="SSF141523">
    <property type="entry name" value="L,D-transpeptidase catalytic domain-like"/>
    <property type="match status" value="1"/>
</dbReference>
<evidence type="ECO:0000256" key="4">
    <source>
        <dbReference type="ARBA" id="ARBA00022984"/>
    </source>
</evidence>
<dbReference type="Proteomes" id="UP000005384">
    <property type="component" value="Unassembled WGS sequence"/>
</dbReference>
<feature type="region of interest" description="Disordered" evidence="7">
    <location>
        <begin position="33"/>
        <end position="58"/>
    </location>
</feature>
<evidence type="ECO:0000256" key="1">
    <source>
        <dbReference type="ARBA" id="ARBA00004752"/>
    </source>
</evidence>
<name>G5IKD2_9FIRM</name>
<evidence type="ECO:0000313" key="11">
    <source>
        <dbReference type="Proteomes" id="UP000005384"/>
    </source>
</evidence>
<reference evidence="10 11" key="1">
    <citation type="submission" date="2011-08" db="EMBL/GenBank/DDBJ databases">
        <title>The Genome Sequence of Clostridium hathewayi WAL-18680.</title>
        <authorList>
            <consortium name="The Broad Institute Genome Sequencing Platform"/>
            <person name="Earl A."/>
            <person name="Ward D."/>
            <person name="Feldgarden M."/>
            <person name="Gevers D."/>
            <person name="Finegold S.M."/>
            <person name="Summanen P.H."/>
            <person name="Molitoris D.R."/>
            <person name="Song M."/>
            <person name="Daigneault M."/>
            <person name="Allen-Vercoe E."/>
            <person name="Young S.K."/>
            <person name="Zeng Q."/>
            <person name="Gargeya S."/>
            <person name="Fitzgerald M."/>
            <person name="Haas B."/>
            <person name="Abouelleil A."/>
            <person name="Alvarado L."/>
            <person name="Arachchi H.M."/>
            <person name="Berlin A."/>
            <person name="Brown A."/>
            <person name="Chapman S.B."/>
            <person name="Chen Z."/>
            <person name="Dunbar C."/>
            <person name="Freedman E."/>
            <person name="Gearin G."/>
            <person name="Gellesch M."/>
            <person name="Goldberg J."/>
            <person name="Griggs A."/>
            <person name="Gujja S."/>
            <person name="Heiman D."/>
            <person name="Howarth C."/>
            <person name="Larson L."/>
            <person name="Lui A."/>
            <person name="MacDonald P.J.P."/>
            <person name="Montmayeur A."/>
            <person name="Murphy C."/>
            <person name="Neiman D."/>
            <person name="Pearson M."/>
            <person name="Priest M."/>
            <person name="Roberts A."/>
            <person name="Saif S."/>
            <person name="Shea T."/>
            <person name="Shenoy N."/>
            <person name="Sisk P."/>
            <person name="Stolte C."/>
            <person name="Sykes S."/>
            <person name="Wortman J."/>
            <person name="Nusbaum C."/>
            <person name="Birren B."/>
        </authorList>
    </citation>
    <scope>NUCLEOTIDE SEQUENCE [LARGE SCALE GENOMIC DNA]</scope>
    <source>
        <strain evidence="10 11">WAL-18680</strain>
    </source>
</reference>
<dbReference type="Gene3D" id="2.40.440.10">
    <property type="entry name" value="L,D-transpeptidase catalytic domain-like"/>
    <property type="match status" value="1"/>
</dbReference>
<dbReference type="EMBL" id="ADLN01000109">
    <property type="protein sequence ID" value="EHI58038.1"/>
    <property type="molecule type" value="Genomic_DNA"/>
</dbReference>
<evidence type="ECO:0000259" key="9">
    <source>
        <dbReference type="PROSITE" id="PS52029"/>
    </source>
</evidence>
<keyword evidence="5 6" id="KW-0961">Cell wall biogenesis/degradation</keyword>
<keyword evidence="11" id="KW-1185">Reference proteome</keyword>
<evidence type="ECO:0000313" key="10">
    <source>
        <dbReference type="EMBL" id="EHI58038.1"/>
    </source>
</evidence>
<dbReference type="UniPathway" id="UPA00219"/>
<dbReference type="HOGENOM" id="CLU_068009_1_0_9"/>
<dbReference type="Pfam" id="PF03734">
    <property type="entry name" value="YkuD"/>
    <property type="match status" value="1"/>
</dbReference>
<proteinExistence type="predicted"/>
<dbReference type="PROSITE" id="PS52029">
    <property type="entry name" value="LD_TPASE"/>
    <property type="match status" value="1"/>
</dbReference>
<evidence type="ECO:0000256" key="3">
    <source>
        <dbReference type="ARBA" id="ARBA00022960"/>
    </source>
</evidence>
<dbReference type="RefSeq" id="WP_006781951.1">
    <property type="nucleotide sequence ID" value="NZ_CP040506.1"/>
</dbReference>
<feature type="chain" id="PRO_5003478893" description="L,D-TPase catalytic domain-containing protein" evidence="8">
    <location>
        <begin position="32"/>
        <end position="247"/>
    </location>
</feature>
<dbReference type="GO" id="GO:0008360">
    <property type="term" value="P:regulation of cell shape"/>
    <property type="evidence" value="ECO:0007669"/>
    <property type="project" value="UniProtKB-UniRule"/>
</dbReference>